<dbReference type="Gene3D" id="3.40.1350.10">
    <property type="match status" value="1"/>
</dbReference>
<dbReference type="PANTHER" id="PTHR21227:SF0">
    <property type="entry name" value="TRNA-SPLICING ENDONUCLEASE SUBUNIT SEN2"/>
    <property type="match status" value="1"/>
</dbReference>
<protein>
    <recommendedName>
        <fullName evidence="4">tRNA-splicing endonuclease subunit Sen2</fullName>
        <ecNumber evidence="4">4.6.1.16</ecNumber>
    </recommendedName>
</protein>
<dbReference type="PIRSF" id="PIRSF011789">
    <property type="entry name" value="tRNA_splic_SEN2"/>
    <property type="match status" value="1"/>
</dbReference>
<dbReference type="PANTHER" id="PTHR21227">
    <property type="entry name" value="TRNA-SPLICING ENDONUCLEASE SUBUNIT SEN2"/>
    <property type="match status" value="1"/>
</dbReference>
<proteinExistence type="inferred from homology"/>
<dbReference type="SUPFAM" id="SSF53032">
    <property type="entry name" value="tRNA-intron endonuclease catalytic domain-like"/>
    <property type="match status" value="1"/>
</dbReference>
<gene>
    <name evidence="7" type="ORF">CVLEPA_LOCUS5170</name>
</gene>
<feature type="region of interest" description="Disordered" evidence="5">
    <location>
        <begin position="1"/>
        <end position="21"/>
    </location>
</feature>
<dbReference type="EC" id="4.6.1.16" evidence="4"/>
<dbReference type="InterPro" id="IPR006676">
    <property type="entry name" value="tRNA_splic"/>
</dbReference>
<evidence type="ECO:0000313" key="8">
    <source>
        <dbReference type="Proteomes" id="UP001642483"/>
    </source>
</evidence>
<evidence type="ECO:0000256" key="4">
    <source>
        <dbReference type="PIRNR" id="PIRNR011789"/>
    </source>
</evidence>
<comment type="function">
    <text evidence="4">Constitutes one of the two catalytic subunit of the tRNA-splicing endonuclease complex, a complex responsible for identification and cleavage of the splice sites in pre-tRNA. It cleaves pre-tRNA at the 5'- and 3'-splice sites to release the intron. The products are an intron and two tRNA half-molecules bearing 2',3'-cyclic phosphate and 5'-OH termini. There are no conserved sequences at the splice sites, but the intron is invariably located at the same site in the gene, placing the splice sites an invariant distance from the constant structural features of the tRNA body.</text>
</comment>
<keyword evidence="2 4" id="KW-0819">tRNA processing</keyword>
<evidence type="ECO:0000256" key="2">
    <source>
        <dbReference type="ARBA" id="ARBA00022694"/>
    </source>
</evidence>
<reference evidence="7 8" key="1">
    <citation type="submission" date="2024-02" db="EMBL/GenBank/DDBJ databases">
        <authorList>
            <person name="Daric V."/>
            <person name="Darras S."/>
        </authorList>
    </citation>
    <scope>NUCLEOTIDE SEQUENCE [LARGE SCALE GENOMIC DNA]</scope>
</reference>
<dbReference type="Pfam" id="PF01974">
    <property type="entry name" value="tRNA_int_endo"/>
    <property type="match status" value="1"/>
</dbReference>
<keyword evidence="3 4" id="KW-0456">Lyase</keyword>
<dbReference type="InterPro" id="IPR036167">
    <property type="entry name" value="tRNA_intron_Endo_cat-like_sf"/>
</dbReference>
<sequence length="323" mass="37052">MATFKPPQKKKHRGKETISSPFPIPIASITEDLPSSASWSYYNGILKGNHVVVEKYGDAKSINSQGYFGKFVEPHESSQDVAEFQGQQSEVASCSTVMKFVTTPEQQDQENQDKETIDKTCDIKLNSDKIESDLKLQLYQNPILYLSCEESFFLSFALGCLFIKDGDENMDILRQWKAFCELNVRFPVTYAVYHHFRSKGWVPKDGIRYGADLILYKKGTPFYHASYVVVIQTVNSQTLQAHAFNGAEERKFTWASLSGLLRLATTVSKEVMFCYVLVPKDLSQEELRSPQCIRRFQIHEKISSRWVSSKERERELLDIDCDF</sequence>
<name>A0ABP0F7C7_CLALP</name>
<dbReference type="InterPro" id="IPR006677">
    <property type="entry name" value="tRNA_intron_Endonuc_cat-like"/>
</dbReference>
<dbReference type="InterPro" id="IPR016589">
    <property type="entry name" value="tRNA_splic_SEN2"/>
</dbReference>
<evidence type="ECO:0000256" key="1">
    <source>
        <dbReference type="ARBA" id="ARBA00008078"/>
    </source>
</evidence>
<dbReference type="Proteomes" id="UP001642483">
    <property type="component" value="Unassembled WGS sequence"/>
</dbReference>
<feature type="domain" description="tRNA intron endonuclease catalytic" evidence="6">
    <location>
        <begin position="187"/>
        <end position="276"/>
    </location>
</feature>
<evidence type="ECO:0000259" key="6">
    <source>
        <dbReference type="Pfam" id="PF01974"/>
    </source>
</evidence>
<evidence type="ECO:0000313" key="7">
    <source>
        <dbReference type="EMBL" id="CAK8675610.1"/>
    </source>
</evidence>
<evidence type="ECO:0000256" key="3">
    <source>
        <dbReference type="ARBA" id="ARBA00023239"/>
    </source>
</evidence>
<comment type="similarity">
    <text evidence="1 4">Belongs to the tRNA-intron endonuclease family.</text>
</comment>
<evidence type="ECO:0000256" key="5">
    <source>
        <dbReference type="SAM" id="MobiDB-lite"/>
    </source>
</evidence>
<organism evidence="7 8">
    <name type="scientific">Clavelina lepadiformis</name>
    <name type="common">Light-bulb sea squirt</name>
    <name type="synonym">Ascidia lepadiformis</name>
    <dbReference type="NCBI Taxonomy" id="159417"/>
    <lineage>
        <taxon>Eukaryota</taxon>
        <taxon>Metazoa</taxon>
        <taxon>Chordata</taxon>
        <taxon>Tunicata</taxon>
        <taxon>Ascidiacea</taxon>
        <taxon>Aplousobranchia</taxon>
        <taxon>Clavelinidae</taxon>
        <taxon>Clavelina</taxon>
    </lineage>
</organism>
<keyword evidence="8" id="KW-1185">Reference proteome</keyword>
<dbReference type="InterPro" id="IPR011856">
    <property type="entry name" value="tRNA_endonuc-like_dom_sf"/>
</dbReference>
<dbReference type="CDD" id="cd22363">
    <property type="entry name" value="tRNA-intron_lyase_C"/>
    <property type="match status" value="1"/>
</dbReference>
<dbReference type="EMBL" id="CAWYQH010000024">
    <property type="protein sequence ID" value="CAK8675610.1"/>
    <property type="molecule type" value="Genomic_DNA"/>
</dbReference>
<accession>A0ABP0F7C7</accession>
<comment type="caution">
    <text evidence="7">The sequence shown here is derived from an EMBL/GenBank/DDBJ whole genome shotgun (WGS) entry which is preliminary data.</text>
</comment>